<dbReference type="InterPro" id="IPR002035">
    <property type="entry name" value="VWF_A"/>
</dbReference>
<organism evidence="7 8">
    <name type="scientific">Brumimicrobium aurantiacum</name>
    <dbReference type="NCBI Taxonomy" id="1737063"/>
    <lineage>
        <taxon>Bacteria</taxon>
        <taxon>Pseudomonadati</taxon>
        <taxon>Bacteroidota</taxon>
        <taxon>Flavobacteriia</taxon>
        <taxon>Flavobacteriales</taxon>
        <taxon>Crocinitomicaceae</taxon>
        <taxon>Brumimicrobium</taxon>
    </lineage>
</organism>
<gene>
    <name evidence="7" type="ORF">DXU93_08380</name>
</gene>
<feature type="domain" description="VWFA" evidence="6">
    <location>
        <begin position="138"/>
        <end position="337"/>
    </location>
</feature>
<keyword evidence="8" id="KW-1185">Reference proteome</keyword>
<accession>A0A3E1EXZ2</accession>
<dbReference type="InterPro" id="IPR036465">
    <property type="entry name" value="vWFA_dom_sf"/>
</dbReference>
<dbReference type="Gene3D" id="3.40.50.410">
    <property type="entry name" value="von Willebrand factor, type A domain"/>
    <property type="match status" value="1"/>
</dbReference>
<feature type="transmembrane region" description="Helical" evidence="5">
    <location>
        <begin position="103"/>
        <end position="121"/>
    </location>
</feature>
<comment type="caution">
    <text evidence="7">The sequence shown here is derived from an EMBL/GenBank/DDBJ whole genome shotgun (WGS) entry which is preliminary data.</text>
</comment>
<feature type="transmembrane region" description="Helical" evidence="5">
    <location>
        <begin position="51"/>
        <end position="72"/>
    </location>
</feature>
<keyword evidence="3 5" id="KW-1133">Transmembrane helix</keyword>
<dbReference type="Proteomes" id="UP000257127">
    <property type="component" value="Unassembled WGS sequence"/>
</dbReference>
<sequence length="387" mass="43706">MPKYKKTYQYRLPFFLVLAIGNELLFWMFIWQVMRVFGVFVDHSAGETLTFLSPHFGWFFFSVPLLIGVFYWQMKRRNRLIDGVVTTKVLRTFLKPVSTRKTFWRFFFIRNAVIFTIFALMQPVLGTKEVSGKVNGVELIFAVDVSNSMNTRDIVGGETRLTIAKRVMNQLINQSSSSHVGLLIFAGDAYPQLPLTADKDAAKMYIDEINTSFISNQGTNIAAALDESSRFFSKRNTKKVLVLITDGENHEGGLDDAYNKIKDKNIEVLTLGIGTVKGGIVPQNSNPNARSLKDDLGRSVISKVNEDMLNEISNRLNGDVKLTNEAFPNVSDFLTHINNSSGGNTVNLEFKVKENRYQWPLGFAILSILLLIFVESIPQTFRKSNDA</sequence>
<dbReference type="RefSeq" id="WP_116880832.1">
    <property type="nucleotide sequence ID" value="NZ_QURB01000004.1"/>
</dbReference>
<dbReference type="AlphaFoldDB" id="A0A3E1EXZ2"/>
<dbReference type="Pfam" id="PF00092">
    <property type="entry name" value="VWA"/>
    <property type="match status" value="1"/>
</dbReference>
<feature type="transmembrane region" description="Helical" evidence="5">
    <location>
        <begin position="12"/>
        <end position="31"/>
    </location>
</feature>
<evidence type="ECO:0000313" key="7">
    <source>
        <dbReference type="EMBL" id="RFC54430.1"/>
    </source>
</evidence>
<dbReference type="PANTHER" id="PTHR22550">
    <property type="entry name" value="SPORE GERMINATION PROTEIN"/>
    <property type="match status" value="1"/>
</dbReference>
<evidence type="ECO:0000256" key="4">
    <source>
        <dbReference type="ARBA" id="ARBA00023136"/>
    </source>
</evidence>
<dbReference type="OrthoDB" id="6206554at2"/>
<dbReference type="SUPFAM" id="SSF53300">
    <property type="entry name" value="vWA-like"/>
    <property type="match status" value="1"/>
</dbReference>
<reference evidence="7 8" key="1">
    <citation type="submission" date="2018-08" db="EMBL/GenBank/DDBJ databases">
        <title>The draft genome squence of Brumimicrobium sp. N62.</title>
        <authorList>
            <person name="Du Z.-J."/>
            <person name="Luo H.-R."/>
        </authorList>
    </citation>
    <scope>NUCLEOTIDE SEQUENCE [LARGE SCALE GENOMIC DNA]</scope>
    <source>
        <strain evidence="7 8">N62</strain>
    </source>
</reference>
<evidence type="ECO:0000256" key="2">
    <source>
        <dbReference type="ARBA" id="ARBA00022692"/>
    </source>
</evidence>
<feature type="transmembrane region" description="Helical" evidence="5">
    <location>
        <begin position="357"/>
        <end position="374"/>
    </location>
</feature>
<evidence type="ECO:0000313" key="8">
    <source>
        <dbReference type="Proteomes" id="UP000257127"/>
    </source>
</evidence>
<protein>
    <submittedName>
        <fullName evidence="7">VWA domain-containing protein</fullName>
    </submittedName>
</protein>
<dbReference type="EMBL" id="QURB01000004">
    <property type="protein sequence ID" value="RFC54430.1"/>
    <property type="molecule type" value="Genomic_DNA"/>
</dbReference>
<dbReference type="PROSITE" id="PS50234">
    <property type="entry name" value="VWFA"/>
    <property type="match status" value="1"/>
</dbReference>
<dbReference type="SMART" id="SM00327">
    <property type="entry name" value="VWA"/>
    <property type="match status" value="1"/>
</dbReference>
<evidence type="ECO:0000256" key="3">
    <source>
        <dbReference type="ARBA" id="ARBA00022989"/>
    </source>
</evidence>
<evidence type="ECO:0000256" key="1">
    <source>
        <dbReference type="ARBA" id="ARBA00022475"/>
    </source>
</evidence>
<dbReference type="InterPro" id="IPR050768">
    <property type="entry name" value="UPF0353/GerABKA_families"/>
</dbReference>
<keyword evidence="4 5" id="KW-0472">Membrane</keyword>
<proteinExistence type="predicted"/>
<evidence type="ECO:0000256" key="5">
    <source>
        <dbReference type="SAM" id="Phobius"/>
    </source>
</evidence>
<evidence type="ECO:0000259" key="6">
    <source>
        <dbReference type="PROSITE" id="PS50234"/>
    </source>
</evidence>
<name>A0A3E1EXZ2_9FLAO</name>
<keyword evidence="2 5" id="KW-0812">Transmembrane</keyword>
<dbReference type="PANTHER" id="PTHR22550:SF5">
    <property type="entry name" value="LEUCINE ZIPPER PROTEIN 4"/>
    <property type="match status" value="1"/>
</dbReference>
<keyword evidence="1" id="KW-1003">Cell membrane</keyword>